<sequence length="93" mass="10704">MIHMGSKKALFALLSSKLLQHKTDRHYMLLGDRNNLATGIDKNKASHKAKPRHRRRKHPLSLYRRLPLLLQLIVLPSLVQLVRNHNPLPSPHG</sequence>
<dbReference type="EMBL" id="LVVM01004517">
    <property type="protein sequence ID" value="OJA12751.1"/>
    <property type="molecule type" value="Genomic_DNA"/>
</dbReference>
<proteinExistence type="predicted"/>
<dbReference type="AlphaFoldDB" id="A0A1J8PWA9"/>
<feature type="non-terminal residue" evidence="2">
    <location>
        <position position="93"/>
    </location>
</feature>
<evidence type="ECO:0000313" key="3">
    <source>
        <dbReference type="Proteomes" id="UP000183567"/>
    </source>
</evidence>
<reference evidence="2 3" key="1">
    <citation type="submission" date="2016-03" db="EMBL/GenBank/DDBJ databases">
        <title>Comparative genomics of the ectomycorrhizal sister species Rhizopogon vinicolor and Rhizopogon vesiculosus (Basidiomycota: Boletales) reveals a divergence of the mating type B locus.</title>
        <authorList>
            <person name="Mujic A.B."/>
            <person name="Kuo A."/>
            <person name="Tritt A."/>
            <person name="Lipzen A."/>
            <person name="Chen C."/>
            <person name="Johnson J."/>
            <person name="Sharma A."/>
            <person name="Barry K."/>
            <person name="Grigoriev I.V."/>
            <person name="Spatafora J.W."/>
        </authorList>
    </citation>
    <scope>NUCLEOTIDE SEQUENCE [LARGE SCALE GENOMIC DNA]</scope>
    <source>
        <strain evidence="2 3">AM-OR11-056</strain>
    </source>
</reference>
<protein>
    <submittedName>
        <fullName evidence="2">Uncharacterized protein</fullName>
    </submittedName>
</protein>
<feature type="region of interest" description="Disordered" evidence="1">
    <location>
        <begin position="38"/>
        <end position="58"/>
    </location>
</feature>
<feature type="compositionally biased region" description="Basic residues" evidence="1">
    <location>
        <begin position="45"/>
        <end position="58"/>
    </location>
</feature>
<gene>
    <name evidence="2" type="ORF">AZE42_11409</name>
</gene>
<comment type="caution">
    <text evidence="2">The sequence shown here is derived from an EMBL/GenBank/DDBJ whole genome shotgun (WGS) entry which is preliminary data.</text>
</comment>
<name>A0A1J8PWA9_9AGAM</name>
<evidence type="ECO:0000313" key="2">
    <source>
        <dbReference type="EMBL" id="OJA12751.1"/>
    </source>
</evidence>
<keyword evidence="3" id="KW-1185">Reference proteome</keyword>
<accession>A0A1J8PWA9</accession>
<dbReference type="Proteomes" id="UP000183567">
    <property type="component" value="Unassembled WGS sequence"/>
</dbReference>
<organism evidence="2 3">
    <name type="scientific">Rhizopogon vesiculosus</name>
    <dbReference type="NCBI Taxonomy" id="180088"/>
    <lineage>
        <taxon>Eukaryota</taxon>
        <taxon>Fungi</taxon>
        <taxon>Dikarya</taxon>
        <taxon>Basidiomycota</taxon>
        <taxon>Agaricomycotina</taxon>
        <taxon>Agaricomycetes</taxon>
        <taxon>Agaricomycetidae</taxon>
        <taxon>Boletales</taxon>
        <taxon>Suillineae</taxon>
        <taxon>Rhizopogonaceae</taxon>
        <taxon>Rhizopogon</taxon>
    </lineage>
</organism>
<evidence type="ECO:0000256" key="1">
    <source>
        <dbReference type="SAM" id="MobiDB-lite"/>
    </source>
</evidence>